<feature type="compositionally biased region" description="Low complexity" evidence="8">
    <location>
        <begin position="143"/>
        <end position="160"/>
    </location>
</feature>
<evidence type="ECO:0000256" key="7">
    <source>
        <dbReference type="ARBA" id="ARBA00023242"/>
    </source>
</evidence>
<keyword evidence="3" id="KW-0862">Zinc</keyword>
<feature type="region of interest" description="Disordered" evidence="8">
    <location>
        <begin position="56"/>
        <end position="162"/>
    </location>
</feature>
<evidence type="ECO:0000256" key="6">
    <source>
        <dbReference type="ARBA" id="ARBA00023163"/>
    </source>
</evidence>
<dbReference type="OrthoDB" id="4226652at2759"/>
<dbReference type="PRINTS" id="PR00617">
    <property type="entry name" value="COPPERFIST"/>
</dbReference>
<reference evidence="11" key="1">
    <citation type="submission" date="2020-06" db="EMBL/GenBank/DDBJ databases">
        <title>A chromosome-scale genome assembly of Talaromyces rugulosus W13939.</title>
        <authorList>
            <person name="Wang B."/>
            <person name="Guo L."/>
            <person name="Ye K."/>
            <person name="Wang L."/>
        </authorList>
    </citation>
    <scope>NUCLEOTIDE SEQUENCE [LARGE SCALE GENOMIC DNA]</scope>
    <source>
        <strain evidence="11">W13939</strain>
    </source>
</reference>
<evidence type="ECO:0000256" key="4">
    <source>
        <dbReference type="ARBA" id="ARBA00023008"/>
    </source>
</evidence>
<dbReference type="FunFam" id="3.90.430.10:FF:000001">
    <property type="entry name" value="Copper fist DNA-binding protein"/>
    <property type="match status" value="1"/>
</dbReference>
<dbReference type="SMART" id="SM00412">
    <property type="entry name" value="Cu_FIST"/>
    <property type="match status" value="1"/>
</dbReference>
<dbReference type="GO" id="GO:0005507">
    <property type="term" value="F:copper ion binding"/>
    <property type="evidence" value="ECO:0007669"/>
    <property type="project" value="InterPro"/>
</dbReference>
<dbReference type="GO" id="GO:0006879">
    <property type="term" value="P:intracellular iron ion homeostasis"/>
    <property type="evidence" value="ECO:0007669"/>
    <property type="project" value="TreeGrafter"/>
</dbReference>
<feature type="compositionally biased region" description="Basic residues" evidence="8">
    <location>
        <begin position="74"/>
        <end position="86"/>
    </location>
</feature>
<accession>A0A7H8QVM8</accession>
<evidence type="ECO:0000256" key="1">
    <source>
        <dbReference type="ARBA" id="ARBA00004123"/>
    </source>
</evidence>
<dbReference type="RefSeq" id="XP_035343749.1">
    <property type="nucleotide sequence ID" value="XM_035487856.1"/>
</dbReference>
<evidence type="ECO:0000256" key="3">
    <source>
        <dbReference type="ARBA" id="ARBA00022833"/>
    </source>
</evidence>
<dbReference type="PANTHER" id="PTHR28088">
    <property type="entry name" value="TRANSCRIPTIONAL ACTIVATOR HAA1-RELATED"/>
    <property type="match status" value="1"/>
</dbReference>
<evidence type="ECO:0000256" key="5">
    <source>
        <dbReference type="ARBA" id="ARBA00023015"/>
    </source>
</evidence>
<keyword evidence="5" id="KW-0805">Transcription regulation</keyword>
<dbReference type="GO" id="GO:0045944">
    <property type="term" value="P:positive regulation of transcription by RNA polymerase II"/>
    <property type="evidence" value="ECO:0007669"/>
    <property type="project" value="TreeGrafter"/>
</dbReference>
<dbReference type="InterPro" id="IPR001083">
    <property type="entry name" value="Cu_fist_DNA-bd_dom"/>
</dbReference>
<feature type="compositionally biased region" description="Low complexity" evidence="8">
    <location>
        <begin position="112"/>
        <end position="123"/>
    </location>
</feature>
<dbReference type="GO" id="GO:0000978">
    <property type="term" value="F:RNA polymerase II cis-regulatory region sequence-specific DNA binding"/>
    <property type="evidence" value="ECO:0007669"/>
    <property type="project" value="TreeGrafter"/>
</dbReference>
<evidence type="ECO:0000313" key="10">
    <source>
        <dbReference type="EMBL" id="QKX57571.1"/>
    </source>
</evidence>
<keyword evidence="7" id="KW-0539">Nucleus</keyword>
<evidence type="ECO:0000256" key="8">
    <source>
        <dbReference type="SAM" id="MobiDB-lite"/>
    </source>
</evidence>
<evidence type="ECO:0000313" key="11">
    <source>
        <dbReference type="Proteomes" id="UP000509510"/>
    </source>
</evidence>
<dbReference type="PANTHER" id="PTHR28088:SF5">
    <property type="entry name" value="TRANSCRIPTIONAL ACTIVATOR HAA1-RELATED"/>
    <property type="match status" value="1"/>
</dbReference>
<feature type="compositionally biased region" description="Basic and acidic residues" evidence="8">
    <location>
        <begin position="56"/>
        <end position="72"/>
    </location>
</feature>
<proteinExistence type="predicted"/>
<keyword evidence="6" id="KW-0804">Transcription</keyword>
<keyword evidence="2" id="KW-0479">Metal-binding</keyword>
<dbReference type="EMBL" id="CP055899">
    <property type="protein sequence ID" value="QKX57571.1"/>
    <property type="molecule type" value="Genomic_DNA"/>
</dbReference>
<organism evidence="10 11">
    <name type="scientific">Talaromyces rugulosus</name>
    <name type="common">Penicillium rugulosum</name>
    <dbReference type="NCBI Taxonomy" id="121627"/>
    <lineage>
        <taxon>Eukaryota</taxon>
        <taxon>Fungi</taxon>
        <taxon>Dikarya</taxon>
        <taxon>Ascomycota</taxon>
        <taxon>Pezizomycotina</taxon>
        <taxon>Eurotiomycetes</taxon>
        <taxon>Eurotiomycetidae</taxon>
        <taxon>Eurotiales</taxon>
        <taxon>Trichocomaceae</taxon>
        <taxon>Talaromyces</taxon>
        <taxon>Talaromyces sect. Islandici</taxon>
    </lineage>
</organism>
<dbReference type="GO" id="GO:0000981">
    <property type="term" value="F:DNA-binding transcription factor activity, RNA polymerase II-specific"/>
    <property type="evidence" value="ECO:0007669"/>
    <property type="project" value="TreeGrafter"/>
</dbReference>
<comment type="subcellular location">
    <subcellularLocation>
        <location evidence="1">Nucleus</location>
    </subcellularLocation>
</comment>
<dbReference type="SMART" id="SM01090">
    <property type="entry name" value="Copper-fist"/>
    <property type="match status" value="1"/>
</dbReference>
<dbReference type="InterPro" id="IPR036395">
    <property type="entry name" value="Cu_fist_DNA-bd_dom_sf"/>
</dbReference>
<dbReference type="KEGG" id="trg:TRUGW13939_04689"/>
<name>A0A7H8QVM8_TALRU</name>
<dbReference type="Pfam" id="PF00649">
    <property type="entry name" value="Copper-fist"/>
    <property type="match status" value="1"/>
</dbReference>
<dbReference type="SUPFAM" id="SSF57879">
    <property type="entry name" value="Zinc domain conserved in yeast copper-regulated transcription factors"/>
    <property type="match status" value="1"/>
</dbReference>
<dbReference type="GO" id="GO:0006878">
    <property type="term" value="P:intracellular copper ion homeostasis"/>
    <property type="evidence" value="ECO:0007669"/>
    <property type="project" value="TreeGrafter"/>
</dbReference>
<dbReference type="AlphaFoldDB" id="A0A7H8QVM8"/>
<keyword evidence="4" id="KW-0186">Copper</keyword>
<evidence type="ECO:0000259" key="9">
    <source>
        <dbReference type="PROSITE" id="PS50073"/>
    </source>
</evidence>
<dbReference type="InterPro" id="IPR051763">
    <property type="entry name" value="Copper_Homeo_Regul"/>
</dbReference>
<evidence type="ECO:0000256" key="2">
    <source>
        <dbReference type="ARBA" id="ARBA00022723"/>
    </source>
</evidence>
<dbReference type="Proteomes" id="UP000509510">
    <property type="component" value="Chromosome II"/>
</dbReference>
<sequence length="247" mass="27110">MLIDGEKWACEACVRGHRVSSCRHHDRPLIRINKKGRPFSVCCICRGPCIDREEHSKLNRDKKSDGESDSKSSGKSHRQAVRRRIRPSSFARIAPHPATPLPSSSEQFTPTSQSAPLLSHLSQPSPPLLPSSARSRSVADQATTTTTTTTTMTTMTMTTTSPPPASFDLSVPYMAPAEAVPPLGYPFATLPTMEEPFLQPAHPVPSMYADEALFGPLDASFVPDSMYSGFEDVDALPEDWSTFFWSD</sequence>
<protein>
    <recommendedName>
        <fullName evidence="9">Copper-fist domain-containing protein</fullName>
    </recommendedName>
</protein>
<dbReference type="Gene3D" id="3.90.430.10">
    <property type="entry name" value="Copper fist DNA-binding domain"/>
    <property type="match status" value="1"/>
</dbReference>
<dbReference type="GO" id="GO:0005634">
    <property type="term" value="C:nucleus"/>
    <property type="evidence" value="ECO:0007669"/>
    <property type="project" value="UniProtKB-SubCell"/>
</dbReference>
<dbReference type="GeneID" id="55992189"/>
<feature type="compositionally biased region" description="Polar residues" evidence="8">
    <location>
        <begin position="101"/>
        <end position="111"/>
    </location>
</feature>
<dbReference type="PROSITE" id="PS50073">
    <property type="entry name" value="COPPER_FIST_2"/>
    <property type="match status" value="1"/>
</dbReference>
<keyword evidence="11" id="KW-1185">Reference proteome</keyword>
<feature type="domain" description="Copper-fist" evidence="9">
    <location>
        <begin position="1"/>
        <end position="39"/>
    </location>
</feature>
<gene>
    <name evidence="10" type="ORF">TRUGW13939_04689</name>
</gene>